<reference evidence="2 3" key="2">
    <citation type="submission" date="2018-07" db="EMBL/GenBank/DDBJ databases">
        <title>Pontibacter sp. 2b14 genomic sequence and assembly.</title>
        <authorList>
            <person name="Du Z.-J."/>
        </authorList>
    </citation>
    <scope>NUCLEOTIDE SEQUENCE [LARGE SCALE GENOMIC DNA]</scope>
    <source>
        <strain evidence="2 3">2b14</strain>
    </source>
</reference>
<dbReference type="RefSeq" id="WP_112306817.1">
    <property type="nucleotide sequence ID" value="NZ_QMDV01000005.1"/>
</dbReference>
<dbReference type="Gene3D" id="2.40.160.20">
    <property type="match status" value="1"/>
</dbReference>
<sequence length="256" mass="28623">MTIHEFKQALLICSLLQIGSVFFSKATFAQSPVTTSEIGLGIGGANYKGELAPSYRFGNNQPALTVFYRRDISKPITVRGGIMLSHRIKDDNTISDDAYNLPYPNYRQAEVKLSLAELSGVVEYNFLDYYDMRRNPRFSPYFFAGLAGFVYNVKLATDNGLLASDLNKPYKTKIGVAIPFGAGVKYALSRHWNLGLEFGARKLLTDNLDDLAEADGPVVANRHDKDWYFYNGISLSYTIFRLNCPPPYRATPGILD</sequence>
<proteinExistence type="predicted"/>
<dbReference type="EMBL" id="QMDV01000005">
    <property type="protein sequence ID" value="RAU81527.1"/>
    <property type="molecule type" value="Genomic_DNA"/>
</dbReference>
<evidence type="ECO:0000313" key="3">
    <source>
        <dbReference type="Proteomes" id="UP000251692"/>
    </source>
</evidence>
<evidence type="ECO:0000313" key="2">
    <source>
        <dbReference type="EMBL" id="RAU81527.1"/>
    </source>
</evidence>
<gene>
    <name evidence="2" type="ORF">DP923_15585</name>
</gene>
<dbReference type="InterPro" id="IPR045743">
    <property type="entry name" value="DUF6089"/>
</dbReference>
<reference evidence="2 3" key="1">
    <citation type="submission" date="2018-06" db="EMBL/GenBank/DDBJ databases">
        <authorList>
            <person name="Liu Z.-W."/>
        </authorList>
    </citation>
    <scope>NUCLEOTIDE SEQUENCE [LARGE SCALE GENOMIC DNA]</scope>
    <source>
        <strain evidence="2 3">2b14</strain>
    </source>
</reference>
<comment type="caution">
    <text evidence="2">The sequence shown here is derived from an EMBL/GenBank/DDBJ whole genome shotgun (WGS) entry which is preliminary data.</text>
</comment>
<dbReference type="OrthoDB" id="654178at2"/>
<name>A0A364RBB1_9BACT</name>
<dbReference type="SUPFAM" id="SSF56925">
    <property type="entry name" value="OMPA-like"/>
    <property type="match status" value="1"/>
</dbReference>
<dbReference type="Proteomes" id="UP000251692">
    <property type="component" value="Unassembled WGS sequence"/>
</dbReference>
<evidence type="ECO:0000259" key="1">
    <source>
        <dbReference type="Pfam" id="PF19573"/>
    </source>
</evidence>
<organism evidence="2 3">
    <name type="scientific">Pontibacter arcticus</name>
    <dbReference type="NCBI Taxonomy" id="2080288"/>
    <lineage>
        <taxon>Bacteria</taxon>
        <taxon>Pseudomonadati</taxon>
        <taxon>Bacteroidota</taxon>
        <taxon>Cytophagia</taxon>
        <taxon>Cytophagales</taxon>
        <taxon>Hymenobacteraceae</taxon>
        <taxon>Pontibacter</taxon>
    </lineage>
</organism>
<keyword evidence="3" id="KW-1185">Reference proteome</keyword>
<dbReference type="AlphaFoldDB" id="A0A364RBB1"/>
<feature type="domain" description="DUF6089" evidence="1">
    <location>
        <begin position="29"/>
        <end position="242"/>
    </location>
</feature>
<dbReference type="Pfam" id="PF19573">
    <property type="entry name" value="DUF6089"/>
    <property type="match status" value="1"/>
</dbReference>
<protein>
    <submittedName>
        <fullName evidence="2">Porin family protein</fullName>
    </submittedName>
</protein>
<dbReference type="InterPro" id="IPR011250">
    <property type="entry name" value="OMP/PagP_B-barrel"/>
</dbReference>
<accession>A0A364RBB1</accession>